<organism evidence="3">
    <name type="scientific">Perkinsus marinus (strain ATCC 50983 / TXsc)</name>
    <dbReference type="NCBI Taxonomy" id="423536"/>
    <lineage>
        <taxon>Eukaryota</taxon>
        <taxon>Sar</taxon>
        <taxon>Alveolata</taxon>
        <taxon>Perkinsozoa</taxon>
        <taxon>Perkinsea</taxon>
        <taxon>Perkinsida</taxon>
        <taxon>Perkinsidae</taxon>
        <taxon>Perkinsus</taxon>
    </lineage>
</organism>
<dbReference type="Proteomes" id="UP000007800">
    <property type="component" value="Unassembled WGS sequence"/>
</dbReference>
<feature type="signal peptide" evidence="1">
    <location>
        <begin position="1"/>
        <end position="19"/>
    </location>
</feature>
<gene>
    <name evidence="2" type="ORF">Pmar_PMAR001860</name>
</gene>
<keyword evidence="1" id="KW-0732">Signal</keyword>
<sequence>MKLYICLLGCLAIGQLNEGVVLRGLKYPSNQLYGPVSSNNDCPMVNSIKQYPAKYYKDPHYTVCMPITPDWNGCPPTHAKASAVHDGNIPVCLIPCETDTDCQQEATCFSTGTHKLCVFHSLQ</sequence>
<dbReference type="OMA" id="EATCFST"/>
<evidence type="ECO:0000313" key="3">
    <source>
        <dbReference type="Proteomes" id="UP000007800"/>
    </source>
</evidence>
<evidence type="ECO:0000313" key="2">
    <source>
        <dbReference type="EMBL" id="EER10387.1"/>
    </source>
</evidence>
<protein>
    <submittedName>
        <fullName evidence="2">Uncharacterized protein</fullName>
    </submittedName>
</protein>
<evidence type="ECO:0000256" key="1">
    <source>
        <dbReference type="SAM" id="SignalP"/>
    </source>
</evidence>
<accession>C5KYQ6</accession>
<reference evidence="2 3" key="1">
    <citation type="submission" date="2008-07" db="EMBL/GenBank/DDBJ databases">
        <authorList>
            <person name="El-Sayed N."/>
            <person name="Caler E."/>
            <person name="Inman J."/>
            <person name="Amedeo P."/>
            <person name="Hass B."/>
            <person name="Wortman J."/>
        </authorList>
    </citation>
    <scope>NUCLEOTIDE SEQUENCE [LARGE SCALE GENOMIC DNA]</scope>
    <source>
        <strain evidence="3">ATCC 50983 / TXsc</strain>
    </source>
</reference>
<dbReference type="RefSeq" id="XP_002778592.1">
    <property type="nucleotide sequence ID" value="XM_002778546.1"/>
</dbReference>
<dbReference type="AlphaFoldDB" id="C5KYQ6"/>
<name>C5KYQ6_PERM5</name>
<feature type="chain" id="PRO_5002952893" evidence="1">
    <location>
        <begin position="20"/>
        <end position="123"/>
    </location>
</feature>
<dbReference type="InParanoid" id="C5KYQ6"/>
<keyword evidence="3" id="KW-1185">Reference proteome</keyword>
<dbReference type="GeneID" id="9038149"/>
<proteinExistence type="predicted"/>
<dbReference type="EMBL" id="GG677509">
    <property type="protein sequence ID" value="EER10387.1"/>
    <property type="molecule type" value="Genomic_DNA"/>
</dbReference>